<accession>A0AAW0GIB8</accession>
<comment type="caution">
    <text evidence="2">The sequence shown here is derived from an EMBL/GenBank/DDBJ whole genome shotgun (WGS) entry which is preliminary data.</text>
</comment>
<organism evidence="2 3">
    <name type="scientific">Cerrena zonata</name>
    <dbReference type="NCBI Taxonomy" id="2478898"/>
    <lineage>
        <taxon>Eukaryota</taxon>
        <taxon>Fungi</taxon>
        <taxon>Dikarya</taxon>
        <taxon>Basidiomycota</taxon>
        <taxon>Agaricomycotina</taxon>
        <taxon>Agaricomycetes</taxon>
        <taxon>Polyporales</taxon>
        <taxon>Cerrenaceae</taxon>
        <taxon>Cerrena</taxon>
    </lineage>
</organism>
<sequence>MTSWADHYRRPVIMFHAQDQASLNRQPSMSEMYLISNLADCWVCSSMKDQKKTLLILSNILSLAFALASALKAHTIFIFTMVHILFSGLILTIVDASMIGA</sequence>
<gene>
    <name evidence="2" type="ORF">QCA50_004946</name>
</gene>
<reference evidence="2 3" key="1">
    <citation type="submission" date="2022-09" db="EMBL/GenBank/DDBJ databases">
        <authorList>
            <person name="Palmer J.M."/>
        </authorList>
    </citation>
    <scope>NUCLEOTIDE SEQUENCE [LARGE SCALE GENOMIC DNA]</scope>
    <source>
        <strain evidence="2 3">DSM 7382</strain>
    </source>
</reference>
<proteinExistence type="predicted"/>
<dbReference type="EMBL" id="JASBNA010000005">
    <property type="protein sequence ID" value="KAK7691547.1"/>
    <property type="molecule type" value="Genomic_DNA"/>
</dbReference>
<evidence type="ECO:0000256" key="1">
    <source>
        <dbReference type="SAM" id="Phobius"/>
    </source>
</evidence>
<keyword evidence="1" id="KW-1133">Transmembrane helix</keyword>
<keyword evidence="1" id="KW-0472">Membrane</keyword>
<keyword evidence="3" id="KW-1185">Reference proteome</keyword>
<name>A0AAW0GIB8_9APHY</name>
<evidence type="ECO:0000313" key="2">
    <source>
        <dbReference type="EMBL" id="KAK7691547.1"/>
    </source>
</evidence>
<keyword evidence="1" id="KW-0812">Transmembrane</keyword>
<evidence type="ECO:0000313" key="3">
    <source>
        <dbReference type="Proteomes" id="UP001385951"/>
    </source>
</evidence>
<feature type="transmembrane region" description="Helical" evidence="1">
    <location>
        <begin position="77"/>
        <end position="99"/>
    </location>
</feature>
<dbReference type="AlphaFoldDB" id="A0AAW0GIB8"/>
<protein>
    <submittedName>
        <fullName evidence="2">Uncharacterized protein</fullName>
    </submittedName>
</protein>
<feature type="transmembrane region" description="Helical" evidence="1">
    <location>
        <begin position="54"/>
        <end position="71"/>
    </location>
</feature>
<dbReference type="Proteomes" id="UP001385951">
    <property type="component" value="Unassembled WGS sequence"/>
</dbReference>